<name>I7A3T9_MELRP</name>
<evidence type="ECO:0000256" key="2">
    <source>
        <dbReference type="ARBA" id="ARBA00022448"/>
    </source>
</evidence>
<dbReference type="PATRIC" id="fig|1191523.3.peg.1405"/>
<feature type="transmembrane region" description="Helical" evidence="6">
    <location>
        <begin position="465"/>
        <end position="484"/>
    </location>
</feature>
<dbReference type="eggNOG" id="COG0306">
    <property type="taxonomic scope" value="Bacteria"/>
</dbReference>
<protein>
    <recommendedName>
        <fullName evidence="6">Phosphate transporter</fullName>
    </recommendedName>
</protein>
<dbReference type="AlphaFoldDB" id="I7A3T9"/>
<feature type="coiled-coil region" evidence="7">
    <location>
        <begin position="642"/>
        <end position="688"/>
    </location>
</feature>
<dbReference type="SUPFAM" id="SSF109755">
    <property type="entry name" value="PhoU-like"/>
    <property type="match status" value="1"/>
</dbReference>
<dbReference type="GO" id="GO:0005315">
    <property type="term" value="F:phosphate transmembrane transporter activity"/>
    <property type="evidence" value="ECO:0007669"/>
    <property type="project" value="InterPro"/>
</dbReference>
<gene>
    <name evidence="8" type="ordered locus">MROS_1319</name>
</gene>
<keyword evidence="3 6" id="KW-0812">Transmembrane</keyword>
<dbReference type="PANTHER" id="PTHR11101">
    <property type="entry name" value="PHOSPHATE TRANSPORTER"/>
    <property type="match status" value="1"/>
</dbReference>
<comment type="subcellular location">
    <subcellularLocation>
        <location evidence="1 6">Membrane</location>
        <topology evidence="1 6">Multi-pass membrane protein</topology>
    </subcellularLocation>
</comment>
<dbReference type="PANTHER" id="PTHR11101:SF16">
    <property type="entry name" value="PHOSPHATE TRANSPORTER"/>
    <property type="match status" value="1"/>
</dbReference>
<keyword evidence="9" id="KW-1185">Reference proteome</keyword>
<dbReference type="STRING" id="1191523.MROS_1319"/>
<evidence type="ECO:0000256" key="3">
    <source>
        <dbReference type="ARBA" id="ARBA00022692"/>
    </source>
</evidence>
<keyword evidence="6" id="KW-0592">Phosphate transport</keyword>
<feature type="transmembrane region" description="Helical" evidence="6">
    <location>
        <begin position="150"/>
        <end position="177"/>
    </location>
</feature>
<dbReference type="EMBL" id="CP003557">
    <property type="protein sequence ID" value="AFN74556.1"/>
    <property type="molecule type" value="Genomic_DNA"/>
</dbReference>
<keyword evidence="2 6" id="KW-0813">Transport</keyword>
<dbReference type="OrthoDB" id="1110016at2"/>
<dbReference type="HOGENOM" id="CLU_021892_0_0_10"/>
<evidence type="ECO:0000256" key="1">
    <source>
        <dbReference type="ARBA" id="ARBA00004141"/>
    </source>
</evidence>
<evidence type="ECO:0000313" key="8">
    <source>
        <dbReference type="EMBL" id="AFN74556.1"/>
    </source>
</evidence>
<evidence type="ECO:0000256" key="6">
    <source>
        <dbReference type="RuleBase" id="RU363058"/>
    </source>
</evidence>
<accession>I7A3T9</accession>
<dbReference type="Pfam" id="PF01384">
    <property type="entry name" value="PHO4"/>
    <property type="match status" value="1"/>
</dbReference>
<evidence type="ECO:0000313" key="9">
    <source>
        <dbReference type="Proteomes" id="UP000009011"/>
    </source>
</evidence>
<keyword evidence="4 6" id="KW-1133">Transmembrane helix</keyword>
<feature type="transmembrane region" description="Helical" evidence="6">
    <location>
        <begin position="109"/>
        <end position="130"/>
    </location>
</feature>
<feature type="transmembrane region" description="Helical" evidence="6">
    <location>
        <begin position="189"/>
        <end position="209"/>
    </location>
</feature>
<dbReference type="RefSeq" id="WP_014855991.1">
    <property type="nucleotide sequence ID" value="NC_018178.1"/>
</dbReference>
<dbReference type="Proteomes" id="UP000009011">
    <property type="component" value="Chromosome"/>
</dbReference>
<feature type="transmembrane region" description="Helical" evidence="6">
    <location>
        <begin position="490"/>
        <end position="514"/>
    </location>
</feature>
<dbReference type="KEGG" id="mro:MROS_1319"/>
<evidence type="ECO:0000256" key="4">
    <source>
        <dbReference type="ARBA" id="ARBA00022989"/>
    </source>
</evidence>
<feature type="coiled-coil region" evidence="7">
    <location>
        <begin position="565"/>
        <end position="592"/>
    </location>
</feature>
<feature type="transmembrane region" description="Helical" evidence="6">
    <location>
        <begin position="6"/>
        <end position="24"/>
    </location>
</feature>
<reference evidence="8 9" key="1">
    <citation type="journal article" date="2013" name="PLoS ONE">
        <title>Genomic analysis of Melioribacter roseus, facultatively anaerobic organotrophic bacterium representing a novel deep lineage within Bacteriodetes/Chlorobi group.</title>
        <authorList>
            <person name="Kadnikov V.V."/>
            <person name="Mardanov A.V."/>
            <person name="Podosokorskaya O.A."/>
            <person name="Gavrilov S.N."/>
            <person name="Kublanov I.V."/>
            <person name="Beletsky A.V."/>
            <person name="Bonch-Osmolovskaya E.A."/>
            <person name="Ravin N.V."/>
        </authorList>
    </citation>
    <scope>NUCLEOTIDE SEQUENCE [LARGE SCALE GENOMIC DNA]</scope>
    <source>
        <strain evidence="9">JCM 17771 / P3M-2</strain>
    </source>
</reference>
<organism evidence="8 9">
    <name type="scientific">Melioribacter roseus (strain DSM 23840 / JCM 17771 / VKM B-2668 / P3M-2)</name>
    <dbReference type="NCBI Taxonomy" id="1191523"/>
    <lineage>
        <taxon>Bacteria</taxon>
        <taxon>Pseudomonadati</taxon>
        <taxon>Ignavibacteriota</taxon>
        <taxon>Ignavibacteria</taxon>
        <taxon>Ignavibacteriales</taxon>
        <taxon>Melioribacteraceae</taxon>
        <taxon>Melioribacter</taxon>
    </lineage>
</organism>
<dbReference type="InterPro" id="IPR001204">
    <property type="entry name" value="Phos_transporter"/>
</dbReference>
<evidence type="ECO:0000256" key="5">
    <source>
        <dbReference type="ARBA" id="ARBA00023136"/>
    </source>
</evidence>
<keyword evidence="5 6" id="KW-0472">Membrane</keyword>
<feature type="transmembrane region" description="Helical" evidence="6">
    <location>
        <begin position="229"/>
        <end position="248"/>
    </location>
</feature>
<keyword evidence="7" id="KW-0175">Coiled coil</keyword>
<feature type="transmembrane region" description="Helical" evidence="6">
    <location>
        <begin position="44"/>
        <end position="64"/>
    </location>
</feature>
<feature type="transmembrane region" description="Helical" evidence="6">
    <location>
        <begin position="76"/>
        <end position="97"/>
    </location>
</feature>
<dbReference type="GO" id="GO:0016020">
    <property type="term" value="C:membrane"/>
    <property type="evidence" value="ECO:0007669"/>
    <property type="project" value="UniProtKB-SubCell"/>
</dbReference>
<dbReference type="GO" id="GO:0035435">
    <property type="term" value="P:phosphate ion transmembrane transport"/>
    <property type="evidence" value="ECO:0007669"/>
    <property type="project" value="TreeGrafter"/>
</dbReference>
<evidence type="ECO:0000256" key="7">
    <source>
        <dbReference type="SAM" id="Coils"/>
    </source>
</evidence>
<comment type="similarity">
    <text evidence="6">Belongs to the inorganic phosphate transporter (PiT) (TC 2.A.20) family.</text>
</comment>
<proteinExistence type="inferred from homology"/>
<sequence>METYLIFIIILFVLAISDLIVGVANDAVNFLNSAIGSKVAPRHIILIVAGFGVVVGTLFSSGMMEVARKAIFHPEMFYFSDVMTIFVAVMFTDVILLDMYNTFGIPTSTTVSLISGLLGGSLAVSFIKISEAGQSINEIGNYINTARVSGIFSAIFLSVLISFIAGSVIQFISRLIFTFDYKERFRKYGAIWGALALTAITYFIFIKGAKGTAFLSKEDVDWILSHTKTVLLTSVIFWTVVFQLLLWFTKINILKPIVLIGTFSLALAFAANDLVNFIGVPLAGLNSYQIASMSENPLSMTMEALKEPVKANTVILILSGFIMIGTLWLNKKARSVTKTEINLGRQFEGYEKFESSALARNIVRIGLNASYTIKKIIPKKYLKKLDKRFDVNKAEYMKLKKKERPAFDYIRATVNLMVASSLISVATSYKLPLSTTYVTFMVAMATSFADKAWGRDSAVYRVNGVLTVIAGWIFTAFIAVAISATLATLIYYGGVAAVIIIFALVAVSIVRTNLLHRKREKKVKKVEESLLEEEKAFLSNSFKEDLGNYLKNVDKIYSNICSGLSAEKRNKLKKSKKQTKELEEESAVLINKLLYSAQFVDGLEDNVEFGKTVTAIGDAAQNLRDIAKEAFEHIDNNHSGLIKEQIDDLKELKDALESVVKAFDLEKKKNFNDRYEKAKDLIRKLDKNQIKYIKQGKLKARTNLLFLNIIFKTEDILDNLKAINEFLKNGEKK</sequence>
<feature type="transmembrane region" description="Helical" evidence="6">
    <location>
        <begin position="309"/>
        <end position="329"/>
    </location>
</feature>